<dbReference type="Proteomes" id="UP001360560">
    <property type="component" value="Unassembled WGS sequence"/>
</dbReference>
<dbReference type="AlphaFoldDB" id="A0AAV5QQ91"/>
<dbReference type="GeneID" id="90074559"/>
<feature type="compositionally biased region" description="Polar residues" evidence="1">
    <location>
        <begin position="101"/>
        <end position="119"/>
    </location>
</feature>
<feature type="compositionally biased region" description="Basic residues" evidence="1">
    <location>
        <begin position="279"/>
        <end position="290"/>
    </location>
</feature>
<evidence type="ECO:0000256" key="1">
    <source>
        <dbReference type="SAM" id="MobiDB-lite"/>
    </source>
</evidence>
<gene>
    <name evidence="2" type="ORF">DASC09_039090</name>
</gene>
<dbReference type="GO" id="GO:0005634">
    <property type="term" value="C:nucleus"/>
    <property type="evidence" value="ECO:0007669"/>
    <property type="project" value="TreeGrafter"/>
</dbReference>
<protein>
    <recommendedName>
        <fullName evidence="4">Replication termination factor 2</fullName>
    </recommendedName>
</protein>
<dbReference type="EMBL" id="BTFZ01000011">
    <property type="protein sequence ID" value="GMM36584.1"/>
    <property type="molecule type" value="Genomic_DNA"/>
</dbReference>
<feature type="compositionally biased region" description="Basic residues" evidence="1">
    <location>
        <begin position="304"/>
        <end position="314"/>
    </location>
</feature>
<dbReference type="InterPro" id="IPR006735">
    <property type="entry name" value="Rtf2"/>
</dbReference>
<feature type="region of interest" description="Disordered" evidence="1">
    <location>
        <begin position="279"/>
        <end position="314"/>
    </location>
</feature>
<dbReference type="PANTHER" id="PTHR12775">
    <property type="entry name" value="PROTEIN C20ORF43 HOMOLOG"/>
    <property type="match status" value="1"/>
</dbReference>
<feature type="region of interest" description="Disordered" evidence="1">
    <location>
        <begin position="203"/>
        <end position="227"/>
    </location>
</feature>
<dbReference type="GO" id="GO:0006274">
    <property type="term" value="P:DNA replication termination"/>
    <property type="evidence" value="ECO:0007669"/>
    <property type="project" value="TreeGrafter"/>
</dbReference>
<sequence>MGNDGGTTIKRSDLVKTISTKTSEASYLLAQHTAISRLQHCSLTGAVLSRPIVSDYHGRMFNKQAVVEKLLANATGADDNIFEFSSLGDFVELRLTSVSETVSQNPATSNNHRGTNNDESNGKYICPLTGDILGSDSARRRNINFLYFAECGCVLSDEVIRLGLVKLEKQKDDVFNYEIFDGEDDNEKLEKLRKEARNIIDKQSSKEGELAKDEVGGADAENGKENDANEVNKCPNCNTKISLFNLIYICPPENSAESEKQTRRNSWLKRLGVSHSLKLVKKKKKKKIQDKKRIRDGGKDINKGAKKVKKSSNA</sequence>
<name>A0AAV5QQ91_9ASCO</name>
<evidence type="ECO:0000313" key="3">
    <source>
        <dbReference type="Proteomes" id="UP001360560"/>
    </source>
</evidence>
<organism evidence="2 3">
    <name type="scientific">Saccharomycopsis crataegensis</name>
    <dbReference type="NCBI Taxonomy" id="43959"/>
    <lineage>
        <taxon>Eukaryota</taxon>
        <taxon>Fungi</taxon>
        <taxon>Dikarya</taxon>
        <taxon>Ascomycota</taxon>
        <taxon>Saccharomycotina</taxon>
        <taxon>Saccharomycetes</taxon>
        <taxon>Saccharomycopsidaceae</taxon>
        <taxon>Saccharomycopsis</taxon>
    </lineage>
</organism>
<feature type="region of interest" description="Disordered" evidence="1">
    <location>
        <begin position="101"/>
        <end position="120"/>
    </location>
</feature>
<reference evidence="2 3" key="1">
    <citation type="journal article" date="2023" name="Elife">
        <title>Identification of key yeast species and microbe-microbe interactions impacting larval growth of Drosophila in the wild.</title>
        <authorList>
            <person name="Mure A."/>
            <person name="Sugiura Y."/>
            <person name="Maeda R."/>
            <person name="Honda K."/>
            <person name="Sakurai N."/>
            <person name="Takahashi Y."/>
            <person name="Watada M."/>
            <person name="Katoh T."/>
            <person name="Gotoh A."/>
            <person name="Gotoh Y."/>
            <person name="Taniguchi I."/>
            <person name="Nakamura K."/>
            <person name="Hayashi T."/>
            <person name="Katayama T."/>
            <person name="Uemura T."/>
            <person name="Hattori Y."/>
        </authorList>
    </citation>
    <scope>NUCLEOTIDE SEQUENCE [LARGE SCALE GENOMIC DNA]</scope>
    <source>
        <strain evidence="2 3">SC-9</strain>
    </source>
</reference>
<keyword evidence="3" id="KW-1185">Reference proteome</keyword>
<comment type="caution">
    <text evidence="2">The sequence shown here is derived from an EMBL/GenBank/DDBJ whole genome shotgun (WGS) entry which is preliminary data.</text>
</comment>
<feature type="compositionally biased region" description="Basic and acidic residues" evidence="1">
    <location>
        <begin position="291"/>
        <end position="303"/>
    </location>
</feature>
<evidence type="ECO:0008006" key="4">
    <source>
        <dbReference type="Google" id="ProtNLM"/>
    </source>
</evidence>
<dbReference type="RefSeq" id="XP_064853580.1">
    <property type="nucleotide sequence ID" value="XM_064997508.1"/>
</dbReference>
<accession>A0AAV5QQ91</accession>
<evidence type="ECO:0000313" key="2">
    <source>
        <dbReference type="EMBL" id="GMM36584.1"/>
    </source>
</evidence>
<dbReference type="Pfam" id="PF04641">
    <property type="entry name" value="Rtf2"/>
    <property type="match status" value="1"/>
</dbReference>
<proteinExistence type="predicted"/>
<dbReference type="PANTHER" id="PTHR12775:SF0">
    <property type="entry name" value="REPLICATION TERMINATION FACTOR 2"/>
    <property type="match status" value="1"/>
</dbReference>